<dbReference type="InterPro" id="IPR036691">
    <property type="entry name" value="Endo/exonu/phosph_ase_sf"/>
</dbReference>
<dbReference type="Proteomes" id="UP000631114">
    <property type="component" value="Unassembled WGS sequence"/>
</dbReference>
<reference evidence="2 3" key="1">
    <citation type="submission" date="2020-10" db="EMBL/GenBank/DDBJ databases">
        <title>The Coptis chinensis genome and diversification of protoberbering-type alkaloids.</title>
        <authorList>
            <person name="Wang B."/>
            <person name="Shu S."/>
            <person name="Song C."/>
            <person name="Liu Y."/>
        </authorList>
    </citation>
    <scope>NUCLEOTIDE SEQUENCE [LARGE SCALE GENOMIC DNA]</scope>
    <source>
        <strain evidence="2">HL-2020</strain>
        <tissue evidence="2">Leaf</tissue>
    </source>
</reference>
<name>A0A835J069_9MAGN</name>
<gene>
    <name evidence="2" type="ORF">IFM89_013844</name>
</gene>
<dbReference type="PANTHER" id="PTHR33710">
    <property type="entry name" value="BNAC02G09200D PROTEIN"/>
    <property type="match status" value="1"/>
</dbReference>
<evidence type="ECO:0000259" key="1">
    <source>
        <dbReference type="Pfam" id="PF03372"/>
    </source>
</evidence>
<proteinExistence type="predicted"/>
<dbReference type="Gene3D" id="3.60.10.10">
    <property type="entry name" value="Endonuclease/exonuclease/phosphatase"/>
    <property type="match status" value="1"/>
</dbReference>
<sequence>MGSSEAIRSVLALVKKFDPDVLFLVETKLLYKKLKHVQNKLKYPQVFAVDPVGRSGGLAVLYKDNISFSVVDGNKNAISGTFLNYLSNVSWHVSFIYGDPVAYKRIVVWNYLRDLRNVLSGPWLILGDFNAISSLSEKEGGNPTPSRYIDEFVSLMEDLEMADLGYHGPAFTWSNNRLGAANIRERIDRVVANVEWLNLFPLVSVDHVTTPSSDHVAFSRLCFGKVDSGPKPFRFHEMWTKDPSCMDVIKHCWQTHVHGSPSFILNSKFVELQSSLRVWNKTYFGNIFSQIKEAESALSSLLAGPFLISCWWRLKI</sequence>
<protein>
    <recommendedName>
        <fullName evidence="1">Endonuclease/exonuclease/phosphatase domain-containing protein</fullName>
    </recommendedName>
</protein>
<keyword evidence="3" id="KW-1185">Reference proteome</keyword>
<dbReference type="GO" id="GO:0003824">
    <property type="term" value="F:catalytic activity"/>
    <property type="evidence" value="ECO:0007669"/>
    <property type="project" value="InterPro"/>
</dbReference>
<comment type="caution">
    <text evidence="2">The sequence shown here is derived from an EMBL/GenBank/DDBJ whole genome shotgun (WGS) entry which is preliminary data.</text>
</comment>
<dbReference type="InterPro" id="IPR005135">
    <property type="entry name" value="Endo/exonuclease/phosphatase"/>
</dbReference>
<dbReference type="Pfam" id="PF03372">
    <property type="entry name" value="Exo_endo_phos"/>
    <property type="match status" value="1"/>
</dbReference>
<accession>A0A835J069</accession>
<evidence type="ECO:0000313" key="2">
    <source>
        <dbReference type="EMBL" id="KAF9624763.1"/>
    </source>
</evidence>
<feature type="domain" description="Endonuclease/exonuclease/phosphatase" evidence="1">
    <location>
        <begin position="7"/>
        <end position="215"/>
    </location>
</feature>
<dbReference type="AlphaFoldDB" id="A0A835J069"/>
<evidence type="ECO:0000313" key="3">
    <source>
        <dbReference type="Proteomes" id="UP000631114"/>
    </source>
</evidence>
<organism evidence="2 3">
    <name type="scientific">Coptis chinensis</name>
    <dbReference type="NCBI Taxonomy" id="261450"/>
    <lineage>
        <taxon>Eukaryota</taxon>
        <taxon>Viridiplantae</taxon>
        <taxon>Streptophyta</taxon>
        <taxon>Embryophyta</taxon>
        <taxon>Tracheophyta</taxon>
        <taxon>Spermatophyta</taxon>
        <taxon>Magnoliopsida</taxon>
        <taxon>Ranunculales</taxon>
        <taxon>Ranunculaceae</taxon>
        <taxon>Coptidoideae</taxon>
        <taxon>Coptis</taxon>
    </lineage>
</organism>
<dbReference type="PANTHER" id="PTHR33710:SF71">
    <property type="entry name" value="ENDONUCLEASE_EXONUCLEASE_PHOSPHATASE DOMAIN-CONTAINING PROTEIN"/>
    <property type="match status" value="1"/>
</dbReference>
<dbReference type="SUPFAM" id="SSF56219">
    <property type="entry name" value="DNase I-like"/>
    <property type="match status" value="1"/>
</dbReference>
<dbReference type="EMBL" id="JADFTS010000001">
    <property type="protein sequence ID" value="KAF9624763.1"/>
    <property type="molecule type" value="Genomic_DNA"/>
</dbReference>
<dbReference type="OrthoDB" id="1113909at2759"/>